<evidence type="ECO:0000256" key="1">
    <source>
        <dbReference type="ARBA" id="ARBA00018672"/>
    </source>
</evidence>
<dbReference type="SUPFAM" id="SSF52172">
    <property type="entry name" value="CheY-like"/>
    <property type="match status" value="1"/>
</dbReference>
<dbReference type="SMART" id="SM00448">
    <property type="entry name" value="REC"/>
    <property type="match status" value="1"/>
</dbReference>
<dbReference type="Pfam" id="PF00072">
    <property type="entry name" value="Response_reg"/>
    <property type="match status" value="1"/>
</dbReference>
<gene>
    <name evidence="6" type="ORF">F9B85_02490</name>
</gene>
<comment type="function">
    <text evidence="3">May play the central regulatory role in sporulation. It may be an element of the effector pathway responsible for the activation of sporulation genes in response to nutritional stress. Spo0A may act in concert with spo0H (a sigma factor) to control the expression of some genes that are critical to the sporulation process.</text>
</comment>
<dbReference type="PROSITE" id="PS50110">
    <property type="entry name" value="RESPONSE_REGULATORY"/>
    <property type="match status" value="1"/>
</dbReference>
<organism evidence="6 7">
    <name type="scientific">Heliorestis acidaminivorans</name>
    <dbReference type="NCBI Taxonomy" id="553427"/>
    <lineage>
        <taxon>Bacteria</taxon>
        <taxon>Bacillati</taxon>
        <taxon>Bacillota</taxon>
        <taxon>Clostridia</taxon>
        <taxon>Eubacteriales</taxon>
        <taxon>Heliobacteriaceae</taxon>
        <taxon>Heliorestis</taxon>
    </lineage>
</organism>
<evidence type="ECO:0000256" key="4">
    <source>
        <dbReference type="PROSITE-ProRule" id="PRU00169"/>
    </source>
</evidence>
<dbReference type="InterPro" id="IPR001789">
    <property type="entry name" value="Sig_transdc_resp-reg_receiver"/>
</dbReference>
<evidence type="ECO:0000256" key="2">
    <source>
        <dbReference type="ARBA" id="ARBA00022553"/>
    </source>
</evidence>
<sequence>MKILIVDDSQVYRTQLVRFLKELLPEAEYITAGDGVEGYYTYLRESPDFVLLDLLMPGMTGQEVLKKIKEEDPYQPVIILTADVQKFVKDEVMALGALTFLQKPITREKIAEVVKIIKGVA</sequence>
<name>A0A6I0F4X2_9FIRM</name>
<evidence type="ECO:0000256" key="3">
    <source>
        <dbReference type="ARBA" id="ARBA00024867"/>
    </source>
</evidence>
<dbReference type="InterPro" id="IPR050595">
    <property type="entry name" value="Bact_response_regulator"/>
</dbReference>
<evidence type="ECO:0000313" key="6">
    <source>
        <dbReference type="EMBL" id="KAB2954563.1"/>
    </source>
</evidence>
<comment type="caution">
    <text evidence="6">The sequence shown here is derived from an EMBL/GenBank/DDBJ whole genome shotgun (WGS) entry which is preliminary data.</text>
</comment>
<evidence type="ECO:0000259" key="5">
    <source>
        <dbReference type="PROSITE" id="PS50110"/>
    </source>
</evidence>
<dbReference type="RefSeq" id="WP_151618123.1">
    <property type="nucleotide sequence ID" value="NZ_WBXO01000001.1"/>
</dbReference>
<accession>A0A6I0F4X2</accession>
<dbReference type="Gene3D" id="3.40.50.2300">
    <property type="match status" value="1"/>
</dbReference>
<reference evidence="6 7" key="1">
    <citation type="submission" date="2019-10" db="EMBL/GenBank/DDBJ databases">
        <title>Whole-genome sequence of the extremophile Heliorestis acidaminivorans DSM 24790.</title>
        <authorList>
            <person name="Kyndt J.A."/>
            <person name="Meyer T.E."/>
        </authorList>
    </citation>
    <scope>NUCLEOTIDE SEQUENCE [LARGE SCALE GENOMIC DNA]</scope>
    <source>
        <strain evidence="6 7">DSM 24790</strain>
    </source>
</reference>
<dbReference type="EMBL" id="WBXO01000001">
    <property type="protein sequence ID" value="KAB2954563.1"/>
    <property type="molecule type" value="Genomic_DNA"/>
</dbReference>
<keyword evidence="2 4" id="KW-0597">Phosphoprotein</keyword>
<evidence type="ECO:0000313" key="7">
    <source>
        <dbReference type="Proteomes" id="UP000468766"/>
    </source>
</evidence>
<protein>
    <recommendedName>
        <fullName evidence="1">Stage 0 sporulation protein A homolog</fullName>
    </recommendedName>
</protein>
<dbReference type="GO" id="GO:0000160">
    <property type="term" value="P:phosphorelay signal transduction system"/>
    <property type="evidence" value="ECO:0007669"/>
    <property type="project" value="InterPro"/>
</dbReference>
<dbReference type="PANTHER" id="PTHR44591">
    <property type="entry name" value="STRESS RESPONSE REGULATOR PROTEIN 1"/>
    <property type="match status" value="1"/>
</dbReference>
<dbReference type="InterPro" id="IPR011006">
    <property type="entry name" value="CheY-like_superfamily"/>
</dbReference>
<feature type="modified residue" description="4-aspartylphosphate" evidence="4">
    <location>
        <position position="53"/>
    </location>
</feature>
<dbReference type="PANTHER" id="PTHR44591:SF24">
    <property type="entry name" value="PROTEIN-GLUTAMATE METHYLESTERASE_PROTEIN-GLUTAMINE GLUTAMINASE 1"/>
    <property type="match status" value="1"/>
</dbReference>
<dbReference type="Proteomes" id="UP000468766">
    <property type="component" value="Unassembled WGS sequence"/>
</dbReference>
<dbReference type="AlphaFoldDB" id="A0A6I0F4X2"/>
<dbReference type="OrthoDB" id="9802066at2"/>
<proteinExistence type="predicted"/>
<keyword evidence="7" id="KW-1185">Reference proteome</keyword>
<feature type="domain" description="Response regulatory" evidence="5">
    <location>
        <begin position="2"/>
        <end position="118"/>
    </location>
</feature>